<sequence>MSFEHSYPNNQNVFNDNRANIGFSFKKAYDRVSSNTSQTPSIFGTMDSVTLKHFFREASKRIQQISVSIKL</sequence>
<name>A0A834RI59_SARSC</name>
<keyword evidence="3" id="KW-1185">Reference proteome</keyword>
<dbReference type="Proteomes" id="UP000070412">
    <property type="component" value="Unassembled WGS sequence"/>
</dbReference>
<reference evidence="1" key="2">
    <citation type="submission" date="2020-01" db="EMBL/GenBank/DDBJ databases">
        <authorList>
            <person name="Korhonen P.K.K."/>
            <person name="Guangxu M.G."/>
            <person name="Wang T.W."/>
            <person name="Stroehlein A.J.S."/>
            <person name="Young N.D."/>
            <person name="Ang C.-S.A."/>
            <person name="Fernando D.W.F."/>
            <person name="Lu H.L."/>
            <person name="Taylor S.T."/>
            <person name="Ehtesham M.E.M."/>
            <person name="Najaraj S.H.N."/>
            <person name="Harsha G.H.G."/>
            <person name="Madugundu A.M."/>
            <person name="Renuse S.R."/>
            <person name="Holt D.H."/>
            <person name="Pandey A.P."/>
            <person name="Papenfuss A.P."/>
            <person name="Gasser R.B.G."/>
            <person name="Fischer K.F."/>
        </authorList>
    </citation>
    <scope>NUCLEOTIDE SEQUENCE</scope>
    <source>
        <strain evidence="1">SSS_KF_BRIS2020</strain>
    </source>
</reference>
<gene>
    <name evidence="1" type="ORF">SSS_7791</name>
</gene>
<dbReference type="AlphaFoldDB" id="A0A834RI59"/>
<organism evidence="1">
    <name type="scientific">Sarcoptes scabiei</name>
    <name type="common">Itch mite</name>
    <name type="synonym">Acarus scabiei</name>
    <dbReference type="NCBI Taxonomy" id="52283"/>
    <lineage>
        <taxon>Eukaryota</taxon>
        <taxon>Metazoa</taxon>
        <taxon>Ecdysozoa</taxon>
        <taxon>Arthropoda</taxon>
        <taxon>Chelicerata</taxon>
        <taxon>Arachnida</taxon>
        <taxon>Acari</taxon>
        <taxon>Acariformes</taxon>
        <taxon>Sarcoptiformes</taxon>
        <taxon>Astigmata</taxon>
        <taxon>Psoroptidia</taxon>
        <taxon>Sarcoptoidea</taxon>
        <taxon>Sarcoptidae</taxon>
        <taxon>Sarcoptinae</taxon>
        <taxon>Sarcoptes</taxon>
    </lineage>
</organism>
<dbReference type="EMBL" id="WVUK01000011">
    <property type="protein sequence ID" value="KAF7496357.1"/>
    <property type="molecule type" value="Genomic_DNA"/>
</dbReference>
<dbReference type="EnsemblMetazoa" id="SSS_7791s_mrna">
    <property type="protein sequence ID" value="KAF7496357.1"/>
    <property type="gene ID" value="SSS_7791"/>
</dbReference>
<evidence type="ECO:0000313" key="2">
    <source>
        <dbReference type="EnsemblMetazoa" id="KAF7496357.1"/>
    </source>
</evidence>
<reference evidence="3" key="1">
    <citation type="journal article" date="2020" name="PLoS Negl. Trop. Dis.">
        <title>High-quality nuclear genome for Sarcoptes scabiei-A critical resource for a neglected parasite.</title>
        <authorList>
            <person name="Korhonen P.K."/>
            <person name="Gasser R.B."/>
            <person name="Ma G."/>
            <person name="Wang T."/>
            <person name="Stroehlein A.J."/>
            <person name="Young N.D."/>
            <person name="Ang C.S."/>
            <person name="Fernando D.D."/>
            <person name="Lu H.C."/>
            <person name="Taylor S."/>
            <person name="Reynolds S.L."/>
            <person name="Mofiz E."/>
            <person name="Najaraj S.H."/>
            <person name="Gowda H."/>
            <person name="Madugundu A."/>
            <person name="Renuse S."/>
            <person name="Holt D."/>
            <person name="Pandey A."/>
            <person name="Papenfuss A.T."/>
            <person name="Fischer K."/>
        </authorList>
    </citation>
    <scope>NUCLEOTIDE SEQUENCE [LARGE SCALE GENOMIC DNA]</scope>
</reference>
<dbReference type="OrthoDB" id="6514519at2759"/>
<evidence type="ECO:0000313" key="1">
    <source>
        <dbReference type="EMBL" id="KAF7496357.1"/>
    </source>
</evidence>
<protein>
    <submittedName>
        <fullName evidence="1 2">Uncharacterized protein</fullName>
    </submittedName>
</protein>
<accession>A0A834RI59</accession>
<reference evidence="2" key="3">
    <citation type="submission" date="2022-06" db="UniProtKB">
        <authorList>
            <consortium name="EnsemblMetazoa"/>
        </authorList>
    </citation>
    <scope>IDENTIFICATION</scope>
</reference>
<evidence type="ECO:0000313" key="3">
    <source>
        <dbReference type="Proteomes" id="UP000070412"/>
    </source>
</evidence>
<proteinExistence type="predicted"/>